<accession>A0AA39KFI0</accession>
<sequence>MKCLLNVAPVRVATFTIHAILMRSELAGCHCTLLISYISPTAGQTIYSTEPFNLTWVSGRYFEEESLNITVLLVHSPFTSTLNGITLVEGLVSPNAGVKTYSTELTPSYFYGDNETGTFDVVILETYLAYAHFNDATDVWIQTVNIV</sequence>
<gene>
    <name evidence="1" type="ORF">EV420DRAFT_1478677</name>
</gene>
<proteinExistence type="predicted"/>
<protein>
    <submittedName>
        <fullName evidence="1">Uncharacterized protein</fullName>
    </submittedName>
</protein>
<evidence type="ECO:0000313" key="2">
    <source>
        <dbReference type="Proteomes" id="UP001175211"/>
    </source>
</evidence>
<dbReference type="Proteomes" id="UP001175211">
    <property type="component" value="Unassembled WGS sequence"/>
</dbReference>
<name>A0AA39KFI0_ARMTA</name>
<comment type="caution">
    <text evidence="1">The sequence shown here is derived from an EMBL/GenBank/DDBJ whole genome shotgun (WGS) entry which is preliminary data.</text>
</comment>
<dbReference type="GeneID" id="85353068"/>
<keyword evidence="2" id="KW-1185">Reference proteome</keyword>
<evidence type="ECO:0000313" key="1">
    <source>
        <dbReference type="EMBL" id="KAK0460150.1"/>
    </source>
</evidence>
<organism evidence="1 2">
    <name type="scientific">Armillaria tabescens</name>
    <name type="common">Ringless honey mushroom</name>
    <name type="synonym">Agaricus tabescens</name>
    <dbReference type="NCBI Taxonomy" id="1929756"/>
    <lineage>
        <taxon>Eukaryota</taxon>
        <taxon>Fungi</taxon>
        <taxon>Dikarya</taxon>
        <taxon>Basidiomycota</taxon>
        <taxon>Agaricomycotina</taxon>
        <taxon>Agaricomycetes</taxon>
        <taxon>Agaricomycetidae</taxon>
        <taxon>Agaricales</taxon>
        <taxon>Marasmiineae</taxon>
        <taxon>Physalacriaceae</taxon>
        <taxon>Desarmillaria</taxon>
    </lineage>
</organism>
<dbReference type="EMBL" id="JAUEPS010000013">
    <property type="protein sequence ID" value="KAK0460150.1"/>
    <property type="molecule type" value="Genomic_DNA"/>
</dbReference>
<reference evidence="1" key="1">
    <citation type="submission" date="2023-06" db="EMBL/GenBank/DDBJ databases">
        <authorList>
            <consortium name="Lawrence Berkeley National Laboratory"/>
            <person name="Ahrendt S."/>
            <person name="Sahu N."/>
            <person name="Indic B."/>
            <person name="Wong-Bajracharya J."/>
            <person name="Merenyi Z."/>
            <person name="Ke H.-M."/>
            <person name="Monk M."/>
            <person name="Kocsube S."/>
            <person name="Drula E."/>
            <person name="Lipzen A."/>
            <person name="Balint B."/>
            <person name="Henrissat B."/>
            <person name="Andreopoulos B."/>
            <person name="Martin F.M."/>
            <person name="Harder C.B."/>
            <person name="Rigling D."/>
            <person name="Ford K.L."/>
            <person name="Foster G.D."/>
            <person name="Pangilinan J."/>
            <person name="Papanicolaou A."/>
            <person name="Barry K."/>
            <person name="LaButti K."/>
            <person name="Viragh M."/>
            <person name="Koriabine M."/>
            <person name="Yan M."/>
            <person name="Riley R."/>
            <person name="Champramary S."/>
            <person name="Plett K.L."/>
            <person name="Tsai I.J."/>
            <person name="Slot J."/>
            <person name="Sipos G."/>
            <person name="Plett J."/>
            <person name="Nagy L.G."/>
            <person name="Grigoriev I.V."/>
        </authorList>
    </citation>
    <scope>NUCLEOTIDE SEQUENCE</scope>
    <source>
        <strain evidence="1">CCBAS 213</strain>
    </source>
</reference>
<dbReference type="AlphaFoldDB" id="A0AA39KFI0"/>
<dbReference type="RefSeq" id="XP_060332276.1">
    <property type="nucleotide sequence ID" value="XM_060469520.1"/>
</dbReference>